<dbReference type="EMBL" id="VJXW01000016">
    <property type="protein sequence ID" value="TRW24062.1"/>
    <property type="molecule type" value="Genomic_DNA"/>
</dbReference>
<name>A0A371IJF1_9FIRM</name>
<keyword evidence="6" id="KW-1185">Reference proteome</keyword>
<evidence type="ECO:0000313" key="4">
    <source>
        <dbReference type="EMBL" id="RDY20593.1"/>
    </source>
</evidence>
<reference evidence="4" key="2">
    <citation type="submission" date="2018-07" db="EMBL/GenBank/DDBJ databases">
        <authorList>
            <person name="Quirk P.G."/>
            <person name="Krulwich T.A."/>
        </authorList>
    </citation>
    <scope>NUCLEOTIDE SEQUENCE</scope>
    <source>
        <strain evidence="4">CCRI-22567</strain>
    </source>
</reference>
<dbReference type="OrthoDB" id="1750469at2"/>
<gene>
    <name evidence="4" type="ORF">BBG48_009260</name>
    <name evidence="5" type="ORF">FL857_09475</name>
</gene>
<comment type="caution">
    <text evidence="4">The sequence shown here is derived from an EMBL/GenBank/DDBJ whole genome shotgun (WGS) entry which is preliminary data.</text>
</comment>
<proteinExistence type="predicted"/>
<reference evidence="5 7" key="3">
    <citation type="submission" date="2019-07" db="EMBL/GenBank/DDBJ databases">
        <title>Criibacterium bergeronii gen. nov., sp. nov. isolated from human clinical samples.</title>
        <authorList>
            <person name="Maheux A.F."/>
            <person name="Boudreau D.K."/>
            <person name="Berube E."/>
            <person name="Brodeur S."/>
            <person name="Bernard K.A."/>
            <person name="Abed J.Y."/>
            <person name="Ducrey E."/>
            <person name="Guay E.F."/>
            <person name="Raymond F."/>
            <person name="Corbeil J."/>
            <person name="Domingo M.-C."/>
            <person name="Roy P.H."/>
            <person name="Boissinot M."/>
            <person name="Tocheva E.I."/>
            <person name="Omar R.F."/>
        </authorList>
    </citation>
    <scope>NUCLEOTIDE SEQUENCE [LARGE SCALE GENOMIC DNA]</scope>
    <source>
        <strain evidence="5 7">CCRI-24246</strain>
    </source>
</reference>
<evidence type="ECO:0000259" key="3">
    <source>
        <dbReference type="PROSITE" id="PS51272"/>
    </source>
</evidence>
<feature type="signal peptide" evidence="2">
    <location>
        <begin position="1"/>
        <end position="30"/>
    </location>
</feature>
<dbReference type="EMBL" id="MBEW02000027">
    <property type="protein sequence ID" value="RDY20593.1"/>
    <property type="molecule type" value="Genomic_DNA"/>
</dbReference>
<dbReference type="Pfam" id="PF00395">
    <property type="entry name" value="SLH"/>
    <property type="match status" value="2"/>
</dbReference>
<evidence type="ECO:0000256" key="2">
    <source>
        <dbReference type="SAM" id="SignalP"/>
    </source>
</evidence>
<reference evidence="4 6" key="1">
    <citation type="journal article" date="2016" name="Genome Announc.">
        <title>Draft Genome Sequence of Criibacterium bergeronii gen. nov., sp. nov., Strain CCRI-22567T, Isolated from a Vaginal Sample from a Woman with Bacterial Vaginosis.</title>
        <authorList>
            <person name="Maheux A.F."/>
            <person name="Berube E."/>
            <person name="Boudreau D.K."/>
            <person name="Raymond F."/>
            <person name="Corbeil J."/>
            <person name="Roy P.H."/>
            <person name="Boissinot M."/>
            <person name="Omar R.F."/>
        </authorList>
    </citation>
    <scope>NUCLEOTIDE SEQUENCE [LARGE SCALE GENOMIC DNA]</scope>
    <source>
        <strain evidence="4 6">CCRI-22567</strain>
    </source>
</reference>
<dbReference type="Proteomes" id="UP000319424">
    <property type="component" value="Unassembled WGS sequence"/>
</dbReference>
<evidence type="ECO:0000313" key="5">
    <source>
        <dbReference type="EMBL" id="TRW24062.1"/>
    </source>
</evidence>
<evidence type="ECO:0000313" key="7">
    <source>
        <dbReference type="Proteomes" id="UP000319424"/>
    </source>
</evidence>
<evidence type="ECO:0000313" key="6">
    <source>
        <dbReference type="Proteomes" id="UP000093352"/>
    </source>
</evidence>
<dbReference type="STRING" id="1871336.BBG48_08005"/>
<feature type="chain" id="PRO_5036069392" evidence="2">
    <location>
        <begin position="31"/>
        <end position="240"/>
    </location>
</feature>
<keyword evidence="1" id="KW-0677">Repeat</keyword>
<protein>
    <submittedName>
        <fullName evidence="4">S-layer homology domain-containing protein</fullName>
    </submittedName>
</protein>
<organism evidence="4 6">
    <name type="scientific">Criibacterium bergeronii</name>
    <dbReference type="NCBI Taxonomy" id="1871336"/>
    <lineage>
        <taxon>Bacteria</taxon>
        <taxon>Bacillati</taxon>
        <taxon>Bacillota</taxon>
        <taxon>Clostridia</taxon>
        <taxon>Peptostreptococcales</taxon>
        <taxon>Filifactoraceae</taxon>
        <taxon>Criibacterium</taxon>
    </lineage>
</organism>
<accession>A0A371IJF1</accession>
<sequence length="240" mass="26920">MEVMYLKKIAVTILSAMLFLAICPMTSSLAVGEDFTDLPFLDIGNGSWYLADVYQAYKDGIMNGKSDTKFAPEDNVTLAEIAVIAAKVNANLSGNNPEMSARNGEKWYMTYVKYCYEKGIYQNEDIDNGNMKLEDAENWLGAYGRYAERHEVAAMLSRCDQRQNKFIPNPNVPLTNISDVANGNSAHADEILTLYRMGVAVGDDNMDFHPYDYIKRAEVAAMVNRLMHDENKIELPKGNL</sequence>
<feature type="domain" description="SLH" evidence="3">
    <location>
        <begin position="174"/>
        <end position="237"/>
    </location>
</feature>
<dbReference type="InterPro" id="IPR001119">
    <property type="entry name" value="SLH_dom"/>
</dbReference>
<dbReference type="PROSITE" id="PS51272">
    <property type="entry name" value="SLH"/>
    <property type="match status" value="2"/>
</dbReference>
<dbReference type="Proteomes" id="UP000093352">
    <property type="component" value="Unassembled WGS sequence"/>
</dbReference>
<feature type="domain" description="SLH" evidence="3">
    <location>
        <begin position="36"/>
        <end position="99"/>
    </location>
</feature>
<dbReference type="AlphaFoldDB" id="A0A371IJF1"/>
<evidence type="ECO:0000256" key="1">
    <source>
        <dbReference type="ARBA" id="ARBA00022737"/>
    </source>
</evidence>
<keyword evidence="2" id="KW-0732">Signal</keyword>